<feature type="transmembrane region" description="Helical" evidence="2">
    <location>
        <begin position="56"/>
        <end position="79"/>
    </location>
</feature>
<feature type="transmembrane region" description="Helical" evidence="2">
    <location>
        <begin position="270"/>
        <end position="290"/>
    </location>
</feature>
<evidence type="ECO:0000256" key="1">
    <source>
        <dbReference type="SAM" id="MobiDB-lite"/>
    </source>
</evidence>
<keyword evidence="2" id="KW-1133">Transmembrane helix</keyword>
<evidence type="ECO:0000256" key="2">
    <source>
        <dbReference type="SAM" id="Phobius"/>
    </source>
</evidence>
<feature type="compositionally biased region" description="Polar residues" evidence="1">
    <location>
        <begin position="458"/>
        <end position="471"/>
    </location>
</feature>
<protein>
    <recommendedName>
        <fullName evidence="5">RGS domain-containing protein</fullName>
    </recommendedName>
</protein>
<feature type="compositionally biased region" description="Polar residues" evidence="1">
    <location>
        <begin position="505"/>
        <end position="514"/>
    </location>
</feature>
<evidence type="ECO:0008006" key="5">
    <source>
        <dbReference type="Google" id="ProtNLM"/>
    </source>
</evidence>
<evidence type="ECO:0000313" key="3">
    <source>
        <dbReference type="EMBL" id="CAF9938011.1"/>
    </source>
</evidence>
<gene>
    <name evidence="3" type="ORF">HETSPECPRED_000740</name>
</gene>
<keyword evidence="4" id="KW-1185">Reference proteome</keyword>
<dbReference type="AlphaFoldDB" id="A0A8H3G8B5"/>
<keyword evidence="2" id="KW-0472">Membrane</keyword>
<feature type="transmembrane region" description="Helical" evidence="2">
    <location>
        <begin position="20"/>
        <end position="44"/>
    </location>
</feature>
<sequence length="595" mass="67650">MLRYLNPGGHNFGAENLDGYGISNIVVAIAYSLLFYAACIFLWLYRNHPMVRKRNVPLLLTSLLTLHVYLFMVMIVYTINGAYPCQVEFWCMNLYLPIGIGLFQAQNQQLLVVSQGQHQLLQLEGPFRRLPPKRKGLGNPRYWLYRFKLWWRGESEAGKYQAYVLIGIIVQFAASMIIYNISRRFNHYGVVSEHVGPGSCRRGWEWAPSVIWQFLWNYFFGPYLIWKIRMIRDIYHWRLQTILAIIAGLPGTPLWLASVYTDSFRAMNRFLPGLVTMEIVTLGFPIYQILKNKRATRETHRALEEFDKKLMQMSDETTTNNSIYSASKAHPSLPSTITSKRGGMHPMESLDECLSTSPDDLQLYASTMELNGENILFLTRALSFKETCIQAFQHSCKSTADFRLSRTAMFRIGLSLFVSLVHARTATYPINIESVIYARLDAIFGPATALVASEKQSRSPSIATGASSNVTPWDEPESERDEHGNESFPLHSIGGNMSPRPPQPTFSRKSSATDSQEHIVQLTTVVNEDGSTAGIGGVDPLDGVKVPADFDEKVFDAAFKSVRYMVWTETWQRYMNLRAKFVGLEPRVSVKEIHV</sequence>
<evidence type="ECO:0000313" key="4">
    <source>
        <dbReference type="Proteomes" id="UP000664521"/>
    </source>
</evidence>
<name>A0A8H3G8B5_9LECA</name>
<proteinExistence type="predicted"/>
<organism evidence="3 4">
    <name type="scientific">Heterodermia speciosa</name>
    <dbReference type="NCBI Taxonomy" id="116794"/>
    <lineage>
        <taxon>Eukaryota</taxon>
        <taxon>Fungi</taxon>
        <taxon>Dikarya</taxon>
        <taxon>Ascomycota</taxon>
        <taxon>Pezizomycotina</taxon>
        <taxon>Lecanoromycetes</taxon>
        <taxon>OSLEUM clade</taxon>
        <taxon>Lecanoromycetidae</taxon>
        <taxon>Caliciales</taxon>
        <taxon>Physciaceae</taxon>
        <taxon>Heterodermia</taxon>
    </lineage>
</organism>
<dbReference type="EMBL" id="CAJPDS010000107">
    <property type="protein sequence ID" value="CAF9938011.1"/>
    <property type="molecule type" value="Genomic_DNA"/>
</dbReference>
<accession>A0A8H3G8B5</accession>
<feature type="region of interest" description="Disordered" evidence="1">
    <location>
        <begin position="455"/>
        <end position="514"/>
    </location>
</feature>
<dbReference type="OrthoDB" id="5313079at2759"/>
<dbReference type="Proteomes" id="UP000664521">
    <property type="component" value="Unassembled WGS sequence"/>
</dbReference>
<keyword evidence="2" id="KW-0812">Transmembrane</keyword>
<feature type="transmembrane region" description="Helical" evidence="2">
    <location>
        <begin position="237"/>
        <end position="258"/>
    </location>
</feature>
<comment type="caution">
    <text evidence="3">The sequence shown here is derived from an EMBL/GenBank/DDBJ whole genome shotgun (WGS) entry which is preliminary data.</text>
</comment>
<feature type="transmembrane region" description="Helical" evidence="2">
    <location>
        <begin position="160"/>
        <end position="179"/>
    </location>
</feature>
<reference evidence="3" key="1">
    <citation type="submission" date="2021-03" db="EMBL/GenBank/DDBJ databases">
        <authorList>
            <person name="Tagirdzhanova G."/>
        </authorList>
    </citation>
    <scope>NUCLEOTIDE SEQUENCE</scope>
</reference>